<dbReference type="GO" id="GO:0016020">
    <property type="term" value="C:membrane"/>
    <property type="evidence" value="ECO:0007669"/>
    <property type="project" value="UniProtKB-SubCell"/>
</dbReference>
<name>A0A6J8C3Z5_MYTCO</name>
<evidence type="ECO:0000313" key="6">
    <source>
        <dbReference type="Proteomes" id="UP000507470"/>
    </source>
</evidence>
<sequence length="389" mass="43222">MLTVTLIFSSNVQNCTIINLKEHKFNFDIENFCNGIAVNYADFVGVESLTNLQINTVGHAVLGPSHLELRCSYNPESGDDIFSIDISAELNSQFRTIVAFYPENRRKDGTLRIDGNYLNGRVTMNNPKQSSNVAVLIFNETECIDETKYKCRVTYDSDMGTQTKESVPIAIVVEGNPAEPDSVPIYIPSVVEEGNTVVFTCTGNVGKPQGKFRWILYRRNANGITIQESPYENETTTEVQMPGTCTFNGTSQLTLQMESLDNNAIVRCQVVYQDVPQGHLYKQTMNINVYYSVRNVTAAKTKLNDTYGPGCITLTCTSDGNPAVRNEDYRWYKMSQQYIVIGTGSQLTVTNATVGESDVYLCVAQNSFNGKTFSSNSSIEIKIGKILQS</sequence>
<keyword evidence="2" id="KW-0472">Membrane</keyword>
<feature type="domain" description="Ig-like" evidence="4">
    <location>
        <begin position="180"/>
        <end position="270"/>
    </location>
</feature>
<organism evidence="5 6">
    <name type="scientific">Mytilus coruscus</name>
    <name type="common">Sea mussel</name>
    <dbReference type="NCBI Taxonomy" id="42192"/>
    <lineage>
        <taxon>Eukaryota</taxon>
        <taxon>Metazoa</taxon>
        <taxon>Spiralia</taxon>
        <taxon>Lophotrochozoa</taxon>
        <taxon>Mollusca</taxon>
        <taxon>Bivalvia</taxon>
        <taxon>Autobranchia</taxon>
        <taxon>Pteriomorphia</taxon>
        <taxon>Mytilida</taxon>
        <taxon>Mytiloidea</taxon>
        <taxon>Mytilidae</taxon>
        <taxon>Mytilinae</taxon>
        <taxon>Mytilus</taxon>
    </lineage>
</organism>
<dbReference type="EMBL" id="CACVKT020004646">
    <property type="protein sequence ID" value="CAC5390963.1"/>
    <property type="molecule type" value="Genomic_DNA"/>
</dbReference>
<dbReference type="InterPro" id="IPR007110">
    <property type="entry name" value="Ig-like_dom"/>
</dbReference>
<dbReference type="Gene3D" id="2.60.40.10">
    <property type="entry name" value="Immunoglobulins"/>
    <property type="match status" value="3"/>
</dbReference>
<dbReference type="InterPro" id="IPR003599">
    <property type="entry name" value="Ig_sub"/>
</dbReference>
<accession>A0A6J8C3Z5</accession>
<dbReference type="SUPFAM" id="SSF48726">
    <property type="entry name" value="Immunoglobulin"/>
    <property type="match status" value="2"/>
</dbReference>
<comment type="subcellular location">
    <subcellularLocation>
        <location evidence="1">Membrane</location>
        <topology evidence="1">Single-pass membrane protein</topology>
    </subcellularLocation>
</comment>
<dbReference type="OrthoDB" id="6158624at2759"/>
<dbReference type="Proteomes" id="UP000507470">
    <property type="component" value="Unassembled WGS sequence"/>
</dbReference>
<dbReference type="InterPro" id="IPR013162">
    <property type="entry name" value="CD80_C2-set"/>
</dbReference>
<dbReference type="Pfam" id="PF08205">
    <property type="entry name" value="C2-set_2"/>
    <property type="match status" value="1"/>
</dbReference>
<dbReference type="AlphaFoldDB" id="A0A6J8C3Z5"/>
<dbReference type="InterPro" id="IPR036179">
    <property type="entry name" value="Ig-like_dom_sf"/>
</dbReference>
<evidence type="ECO:0000256" key="2">
    <source>
        <dbReference type="ARBA" id="ARBA00023136"/>
    </source>
</evidence>
<feature type="domain" description="Ig-like" evidence="4">
    <location>
        <begin position="276"/>
        <end position="380"/>
    </location>
</feature>
<dbReference type="SMART" id="SM00409">
    <property type="entry name" value="IG"/>
    <property type="match status" value="2"/>
</dbReference>
<dbReference type="PROSITE" id="PS50835">
    <property type="entry name" value="IG_LIKE"/>
    <property type="match status" value="2"/>
</dbReference>
<gene>
    <name evidence="5" type="ORF">MCOR_26008</name>
</gene>
<evidence type="ECO:0000259" key="4">
    <source>
        <dbReference type="PROSITE" id="PS50835"/>
    </source>
</evidence>
<dbReference type="PANTHER" id="PTHR45889:SF8">
    <property type="entry name" value="IG-LIKE DOMAIN-CONTAINING PROTEIN"/>
    <property type="match status" value="1"/>
</dbReference>
<keyword evidence="6" id="KW-1185">Reference proteome</keyword>
<dbReference type="CDD" id="cd00096">
    <property type="entry name" value="Ig"/>
    <property type="match status" value="1"/>
</dbReference>
<reference evidence="5 6" key="1">
    <citation type="submission" date="2020-06" db="EMBL/GenBank/DDBJ databases">
        <authorList>
            <person name="Li R."/>
            <person name="Bekaert M."/>
        </authorList>
    </citation>
    <scope>NUCLEOTIDE SEQUENCE [LARGE SCALE GENOMIC DNA]</scope>
    <source>
        <strain evidence="6">wild</strain>
    </source>
</reference>
<protein>
    <recommendedName>
        <fullName evidence="4">Ig-like domain-containing protein</fullName>
    </recommendedName>
</protein>
<evidence type="ECO:0000256" key="3">
    <source>
        <dbReference type="ARBA" id="ARBA00023157"/>
    </source>
</evidence>
<evidence type="ECO:0000313" key="5">
    <source>
        <dbReference type="EMBL" id="CAC5390963.1"/>
    </source>
</evidence>
<keyword evidence="3" id="KW-1015">Disulfide bond</keyword>
<dbReference type="PANTHER" id="PTHR45889">
    <property type="entry name" value="IG-LIKE DOMAIN-CONTAINING PROTEIN"/>
    <property type="match status" value="1"/>
</dbReference>
<dbReference type="InterPro" id="IPR013783">
    <property type="entry name" value="Ig-like_fold"/>
</dbReference>
<evidence type="ECO:0000256" key="1">
    <source>
        <dbReference type="ARBA" id="ARBA00004167"/>
    </source>
</evidence>
<proteinExistence type="predicted"/>